<dbReference type="SUPFAM" id="SSF48371">
    <property type="entry name" value="ARM repeat"/>
    <property type="match status" value="1"/>
</dbReference>
<feature type="region of interest" description="Disordered" evidence="1">
    <location>
        <begin position="1471"/>
        <end position="1495"/>
    </location>
</feature>
<feature type="region of interest" description="Disordered" evidence="1">
    <location>
        <begin position="1408"/>
        <end position="1433"/>
    </location>
</feature>
<name>A0A9W7G401_9STRA</name>
<dbReference type="EMBL" id="BRYA01000049">
    <property type="protein sequence ID" value="GMI34993.1"/>
    <property type="molecule type" value="Genomic_DNA"/>
</dbReference>
<keyword evidence="3" id="KW-1185">Reference proteome</keyword>
<feature type="region of interest" description="Disordered" evidence="1">
    <location>
        <begin position="277"/>
        <end position="302"/>
    </location>
</feature>
<dbReference type="InterPro" id="IPR016024">
    <property type="entry name" value="ARM-type_fold"/>
</dbReference>
<feature type="compositionally biased region" description="Low complexity" evidence="1">
    <location>
        <begin position="1484"/>
        <end position="1495"/>
    </location>
</feature>
<dbReference type="OrthoDB" id="206051at2759"/>
<evidence type="ECO:0000256" key="1">
    <source>
        <dbReference type="SAM" id="MobiDB-lite"/>
    </source>
</evidence>
<accession>A0A9W7G401</accession>
<proteinExistence type="predicted"/>
<protein>
    <submittedName>
        <fullName evidence="2">Uncharacterized protein</fullName>
    </submittedName>
</protein>
<evidence type="ECO:0000313" key="2">
    <source>
        <dbReference type="EMBL" id="GMI34993.1"/>
    </source>
</evidence>
<organism evidence="2 3">
    <name type="scientific">Triparma columacea</name>
    <dbReference type="NCBI Taxonomy" id="722753"/>
    <lineage>
        <taxon>Eukaryota</taxon>
        <taxon>Sar</taxon>
        <taxon>Stramenopiles</taxon>
        <taxon>Ochrophyta</taxon>
        <taxon>Bolidophyceae</taxon>
        <taxon>Parmales</taxon>
        <taxon>Triparmaceae</taxon>
        <taxon>Triparma</taxon>
    </lineage>
</organism>
<gene>
    <name evidence="2" type="ORF">TrCOL_g5055</name>
</gene>
<comment type="caution">
    <text evidence="2">The sequence shown here is derived from an EMBL/GenBank/DDBJ whole genome shotgun (WGS) entry which is preliminary data.</text>
</comment>
<evidence type="ECO:0000313" key="3">
    <source>
        <dbReference type="Proteomes" id="UP001165065"/>
    </source>
</evidence>
<sequence>MTTPSSAPLSARLTTAATNLSSSSTALRSLSLKLETSVLTPSELSSVVTSDSRTIGSALVKALLEKDENERGIVLSIIEKIAGDKASDKRCLIDTVAEVEKSKSIWSNWNEQARIEKIMSSLPSSTPSTPSVPPPAAAKPLPYMHVQAKPTASNPTPTPTPYSVSSLSSSLTTYLYTSWAFPDVPLTPSDSASLTAIEVGVGLRHDMGKLAWELTTLTNEHVLNFPPPVFLQRGSIVLRICECLGLQEDVIQRLAVDALEVLYNSVVAEFDGVHSDPNLVGGQKKDEEDSENSVRNFRYPKSTPTDPSMTFTQFQSYSPTNGKGKLSLLGFYYLLNIALLPLLPTSPKATSIYLKTASKLAQGSASFTPTDASRVTSALATAVLSSTAPSFTLHFVSYLNPSLCRRDDYTDTSLLATYTSTSSNLMVLPSELCDEIITSVTTPTPVFQPNDGISAIATALSPSSVSTSLHAKSLVSSSLPLLTALNSTSPPSTLPNTASMLALATPLLHLKVDVPDYVPAAAFLWASACHAVHNDPKSLSPSEFESCALPLLNAIRSSLPSALSTIKFLTTSFSISSTTTDTPIPIDTEKLLLLPPTPNLLPPLPLTSVSRCCLLTGLLPSTPTPSPLLKAVLTCGPLIDDDSTSGIVSSIFSAIRSSPELAFSLSSLYLSTQVVALKYATQEIQAGIAYLDNTLSDHQRTVADIRGLFHISPSVRSSSANQLGMTGDLFQSLSNKLIREWEDNASGWEGARDGEGLGRTDILNLVSLLADPEVGKSAATELASTLLTTPSSTSMTLKTLNKTTSVLSTALSILTSDPSTPHPEHANLLRALALASSEARASLSLSEASLSSLLTSLPYISDYHTLAPILTTFHRVVFDPSLTALDEVAAHVSLSHPSITPIHPSTAAAFVLPPNVYEPTTNGYTIPKSTDDALVSSVASFFSSALESAGEYPPHHPTSIANALSSAISDSKSGKDMNKNIEAAHIKCLLDQSVAIEFATNGNVVRSMQRILSVPPSSARDHELLSSALSFLNAICVHLPVDSFAAILQGMSKTAVAVLDISNITPSLAADGIDVNGFNKPKNRYGSDLTLREARKLEKKANRALRALWSARHALQCFLYTFLSSPQASSDIGVNGLSHLQHLALRTKLPTTLASNYLSANLVDNFSPEYFCQTARSQSNAVNILHLLIEDDVVCQSFAAVSTSGDDTMFEILLPKLISITSSTRMPDSFLNKAVVRASAPLLKTIAASCTLTTTTSSAMSLISSKKQQKEKMQWCNNTDSLAWVYKLLCDRESGIRSCGYGICSDLLNLAWARPMILSAGEDDGEIMPEDEEASFYRFSTTILEMACRVASDDSECPLVRSESLALLHNACCVGGAALSNSSADVLDVIPSVGRILARAAKHMASDSADDNRFADGDSTTAGSSEGFEEGEDDEAKLMREAVLLPTPTLLWAGVKLLRCLLVGVLQNQETPTTETLKSPADDSGNSPNSSMESSYLQEEELATHFYESGILSHAVTLLSTEGMRKLTYRAMQAHLGLLDDVTNFSIGGIAAEPTSEIWEEVEEAATFATKSVVFDLVTLAIAISRGCEAEMVTSNSVNICSSLLRHTSLLTQSFRALTTEVAKLTKSLQGGDVVTDSNFEQLNSVASCCECLREVVDASADRIVEGGQTKIVGLSNLIPMVGSVPQALGVALNYLALLSANGSVIKELDNACCSINRLTRLLLNVPGWGEGILKERVDGNDQSESMLTGLLEVHHSRSLKRTNAANLPMTERMLTLKEGLTSAAGFSNDCRIASCTALAAAFDAARMSGRDDLINRANHIAGMGVPDLLSELNDTCALIALDGLRGTKGEQLRDGRRRDRARGLVDGSVDWCPNDVLVFELCAILIVLRSAVALEGGKLACLEDRVGLVGLINKIWPIAMDLEFVGGGKKVVGSFGEGLLEVVLGVILNFVSGNSMCKLSLDAGARGGRDNITGKVVGLVLRKASKGGGEGARAVGEAPLRLGFGILKSMALPPSNGRGTLAVSGIFGSCSKMISAGLRGGGTNNTSPRVRNGGSFMVRAEGVVGLFVNATLDGEGRKAVFANWEFFRRMVHDLIAVQDSLGVRLKKGLLMLMRNICLDKTKSYVWGNKEWLNFILDNCVEENRGVRGYALQSLWILMYKSEKAVAVVREKGNIEKVFAAEALMVEEERRGRGRGVEDGDEDDNLLIAKSMDAITTLMGVGGFVE</sequence>
<dbReference type="Proteomes" id="UP001165065">
    <property type="component" value="Unassembled WGS sequence"/>
</dbReference>
<reference evidence="3" key="1">
    <citation type="journal article" date="2023" name="Commun. Biol.">
        <title>Genome analysis of Parmales, the sister group of diatoms, reveals the evolutionary specialization of diatoms from phago-mixotrophs to photoautotrophs.</title>
        <authorList>
            <person name="Ban H."/>
            <person name="Sato S."/>
            <person name="Yoshikawa S."/>
            <person name="Yamada K."/>
            <person name="Nakamura Y."/>
            <person name="Ichinomiya M."/>
            <person name="Sato N."/>
            <person name="Blanc-Mathieu R."/>
            <person name="Endo H."/>
            <person name="Kuwata A."/>
            <person name="Ogata H."/>
        </authorList>
    </citation>
    <scope>NUCLEOTIDE SEQUENCE [LARGE SCALE GENOMIC DNA]</scope>
</reference>